<comment type="subcellular location">
    <subcellularLocation>
        <location evidence="1">Periplasm</location>
    </subcellularLocation>
</comment>
<protein>
    <submittedName>
        <fullName evidence="6">Peptide/nickel transport system substrate-binding protein</fullName>
    </submittedName>
</protein>
<dbReference type="InterPro" id="IPR000914">
    <property type="entry name" value="SBP_5_dom"/>
</dbReference>
<dbReference type="GO" id="GO:0030288">
    <property type="term" value="C:outer membrane-bounded periplasmic space"/>
    <property type="evidence" value="ECO:0007669"/>
    <property type="project" value="UniProtKB-ARBA"/>
</dbReference>
<dbReference type="PANTHER" id="PTHR30290:SF38">
    <property type="entry name" value="D,D-DIPEPTIDE-BINDING PERIPLASMIC PROTEIN DDPA-RELATED"/>
    <property type="match status" value="1"/>
</dbReference>
<dbReference type="Gene3D" id="3.90.76.10">
    <property type="entry name" value="Dipeptide-binding Protein, Domain 1"/>
    <property type="match status" value="1"/>
</dbReference>
<evidence type="ECO:0000313" key="6">
    <source>
        <dbReference type="EMBL" id="ROP84711.1"/>
    </source>
</evidence>
<proteinExistence type="inferred from homology"/>
<dbReference type="EMBL" id="RJKX01000015">
    <property type="protein sequence ID" value="ROP84711.1"/>
    <property type="molecule type" value="Genomic_DNA"/>
</dbReference>
<dbReference type="GO" id="GO:1904680">
    <property type="term" value="F:peptide transmembrane transporter activity"/>
    <property type="evidence" value="ECO:0007669"/>
    <property type="project" value="TreeGrafter"/>
</dbReference>
<dbReference type="Gene3D" id="3.10.105.10">
    <property type="entry name" value="Dipeptide-binding Protein, Domain 3"/>
    <property type="match status" value="1"/>
</dbReference>
<dbReference type="InterPro" id="IPR030678">
    <property type="entry name" value="Peptide/Ni-bd"/>
</dbReference>
<feature type="signal peptide" evidence="4">
    <location>
        <begin position="1"/>
        <end position="22"/>
    </location>
</feature>
<dbReference type="PIRSF" id="PIRSF002741">
    <property type="entry name" value="MppA"/>
    <property type="match status" value="1"/>
</dbReference>
<organism evidence="6 7">
    <name type="scientific">Stella humosa</name>
    <dbReference type="NCBI Taxonomy" id="94"/>
    <lineage>
        <taxon>Bacteria</taxon>
        <taxon>Pseudomonadati</taxon>
        <taxon>Pseudomonadota</taxon>
        <taxon>Alphaproteobacteria</taxon>
        <taxon>Rhodospirillales</taxon>
        <taxon>Stellaceae</taxon>
        <taxon>Stella</taxon>
    </lineage>
</organism>
<dbReference type="Gene3D" id="3.40.190.10">
    <property type="entry name" value="Periplasmic binding protein-like II"/>
    <property type="match status" value="1"/>
</dbReference>
<dbReference type="Pfam" id="PF00496">
    <property type="entry name" value="SBP_bac_5"/>
    <property type="match status" value="1"/>
</dbReference>
<evidence type="ECO:0000313" key="7">
    <source>
        <dbReference type="Proteomes" id="UP000278222"/>
    </source>
</evidence>
<evidence type="ECO:0000256" key="1">
    <source>
        <dbReference type="ARBA" id="ARBA00004418"/>
    </source>
</evidence>
<gene>
    <name evidence="6" type="ORF">EDC65_4067</name>
</gene>
<dbReference type="GO" id="GO:0043190">
    <property type="term" value="C:ATP-binding cassette (ABC) transporter complex"/>
    <property type="evidence" value="ECO:0007669"/>
    <property type="project" value="InterPro"/>
</dbReference>
<dbReference type="InterPro" id="IPR039424">
    <property type="entry name" value="SBP_5"/>
</dbReference>
<dbReference type="Proteomes" id="UP000278222">
    <property type="component" value="Unassembled WGS sequence"/>
</dbReference>
<evidence type="ECO:0000256" key="4">
    <source>
        <dbReference type="SAM" id="SignalP"/>
    </source>
</evidence>
<name>A0A3N1KVT9_9PROT</name>
<dbReference type="CDD" id="cd08494">
    <property type="entry name" value="PBP2_NikA_DppA_OppA_like_6"/>
    <property type="match status" value="1"/>
</dbReference>
<dbReference type="PANTHER" id="PTHR30290">
    <property type="entry name" value="PERIPLASMIC BINDING COMPONENT OF ABC TRANSPORTER"/>
    <property type="match status" value="1"/>
</dbReference>
<dbReference type="SUPFAM" id="SSF53850">
    <property type="entry name" value="Periplasmic binding protein-like II"/>
    <property type="match status" value="1"/>
</dbReference>
<evidence type="ECO:0000259" key="5">
    <source>
        <dbReference type="Pfam" id="PF00496"/>
    </source>
</evidence>
<dbReference type="GO" id="GO:0015833">
    <property type="term" value="P:peptide transport"/>
    <property type="evidence" value="ECO:0007669"/>
    <property type="project" value="TreeGrafter"/>
</dbReference>
<keyword evidence="7" id="KW-1185">Reference proteome</keyword>
<reference evidence="6 7" key="1">
    <citation type="submission" date="2018-11" db="EMBL/GenBank/DDBJ databases">
        <title>Genomic Encyclopedia of Type Strains, Phase IV (KMG-IV): sequencing the most valuable type-strain genomes for metagenomic binning, comparative biology and taxonomic classification.</title>
        <authorList>
            <person name="Goeker M."/>
        </authorList>
    </citation>
    <scope>NUCLEOTIDE SEQUENCE [LARGE SCALE GENOMIC DNA]</scope>
    <source>
        <strain evidence="6 7">DSM 5900</strain>
    </source>
</reference>
<comment type="similarity">
    <text evidence="2">Belongs to the bacterial solute-binding protein 5 family.</text>
</comment>
<feature type="domain" description="Solute-binding protein family 5" evidence="5">
    <location>
        <begin position="76"/>
        <end position="409"/>
    </location>
</feature>
<dbReference type="RefSeq" id="WP_123692829.1">
    <property type="nucleotide sequence ID" value="NZ_AP019700.1"/>
</dbReference>
<dbReference type="OrthoDB" id="9803988at2"/>
<accession>A0A3N1KVT9</accession>
<evidence type="ECO:0000256" key="2">
    <source>
        <dbReference type="ARBA" id="ARBA00005695"/>
    </source>
</evidence>
<sequence length="500" mass="54231">MRVTRLFAAALGVLTMAVLALAAPPPAFAQPKDRLTIGMGLEPPHLDPTAGAAAAIDEVTYANLFEGLVRIDQDGKVQPQLARSWTVSPDGLTYTFELLTGVAFHDGSPFTAADVKFSWDRARGADSVNAQKRYFAAIDRIETPDPARVVVVLTRRDGYFLFNMGSGDAVIVSAKTAEANKATPIGTGPFRFERWGKGDRVVLVRNDAHRNVARTPLKQVTFRFIGDPSAQVASLLAGDVDLWPNIGAAESLGRLRADGRFTVQAGQTEGETVLAINNRKKPFDDVRVRRAISHVIDRKAIIDGAMQGFGTPIGSHFSPANAAYVDLTGTYPHDVARAKALLAEAGFPNGIEATLKLPPPAYARRGGEIVASQLAQAGIRVKIEPVEWAQWLSAVFRGRDFDLSIVSHTEPMDIDVYARDDYYFGYSSDRFKAVMAAIDAAADEGVRARLFGDAQRILAEDAVNAFLFQLPKLGVWNRNLTGVWVNSPIQANDVTGVAWK</sequence>
<evidence type="ECO:0000256" key="3">
    <source>
        <dbReference type="ARBA" id="ARBA00022729"/>
    </source>
</evidence>
<comment type="caution">
    <text evidence="6">The sequence shown here is derived from an EMBL/GenBank/DDBJ whole genome shotgun (WGS) entry which is preliminary data.</text>
</comment>
<feature type="chain" id="PRO_5018316525" evidence="4">
    <location>
        <begin position="23"/>
        <end position="500"/>
    </location>
</feature>
<keyword evidence="3 4" id="KW-0732">Signal</keyword>
<dbReference type="AlphaFoldDB" id="A0A3N1KVT9"/>